<dbReference type="PROSITE" id="PS00211">
    <property type="entry name" value="ABC_TRANSPORTER_1"/>
    <property type="match status" value="1"/>
</dbReference>
<evidence type="ECO:0000256" key="6">
    <source>
        <dbReference type="ARBA" id="ARBA00022840"/>
    </source>
</evidence>
<evidence type="ECO:0000256" key="2">
    <source>
        <dbReference type="ARBA" id="ARBA00022475"/>
    </source>
</evidence>
<dbReference type="CDD" id="cd03215">
    <property type="entry name" value="ABC_Carb_Monos_II"/>
    <property type="match status" value="1"/>
</dbReference>
<evidence type="ECO:0000313" key="10">
    <source>
        <dbReference type="EMBL" id="GGJ42519.1"/>
    </source>
</evidence>
<keyword evidence="8" id="KW-0472">Membrane</keyword>
<evidence type="ECO:0000256" key="1">
    <source>
        <dbReference type="ARBA" id="ARBA00022448"/>
    </source>
</evidence>
<dbReference type="InterPro" id="IPR017871">
    <property type="entry name" value="ABC_transporter-like_CS"/>
</dbReference>
<dbReference type="InterPro" id="IPR050107">
    <property type="entry name" value="ABC_carbohydrate_import_ATPase"/>
</dbReference>
<proteinExistence type="predicted"/>
<evidence type="ECO:0000256" key="4">
    <source>
        <dbReference type="ARBA" id="ARBA00022737"/>
    </source>
</evidence>
<evidence type="ECO:0000256" key="3">
    <source>
        <dbReference type="ARBA" id="ARBA00022597"/>
    </source>
</evidence>
<dbReference type="InterPro" id="IPR003593">
    <property type="entry name" value="AAA+_ATPase"/>
</dbReference>
<protein>
    <submittedName>
        <fullName evidence="10">Ribose import ATP-binding protein RbsA</fullName>
    </submittedName>
</protein>
<evidence type="ECO:0000259" key="9">
    <source>
        <dbReference type="PROSITE" id="PS50893"/>
    </source>
</evidence>
<dbReference type="PANTHER" id="PTHR43790:SF3">
    <property type="entry name" value="D-ALLOSE IMPORT ATP-BINDING PROTEIN ALSA-RELATED"/>
    <property type="match status" value="1"/>
</dbReference>
<dbReference type="PANTHER" id="PTHR43790">
    <property type="entry name" value="CARBOHYDRATE TRANSPORT ATP-BINDING PROTEIN MG119-RELATED"/>
    <property type="match status" value="1"/>
</dbReference>
<dbReference type="Proteomes" id="UP000632222">
    <property type="component" value="Unassembled WGS sequence"/>
</dbReference>
<evidence type="ECO:0000256" key="7">
    <source>
        <dbReference type="ARBA" id="ARBA00022967"/>
    </source>
</evidence>
<evidence type="ECO:0000256" key="8">
    <source>
        <dbReference type="ARBA" id="ARBA00023136"/>
    </source>
</evidence>
<feature type="domain" description="ABC transporter" evidence="9">
    <location>
        <begin position="5"/>
        <end position="245"/>
    </location>
</feature>
<dbReference type="InterPro" id="IPR003439">
    <property type="entry name" value="ABC_transporter-like_ATP-bd"/>
</dbReference>
<dbReference type="PROSITE" id="PS50893">
    <property type="entry name" value="ABC_TRANSPORTER_2"/>
    <property type="match status" value="2"/>
</dbReference>
<dbReference type="Gene3D" id="3.40.50.300">
    <property type="entry name" value="P-loop containing nucleotide triphosphate hydrolases"/>
    <property type="match status" value="2"/>
</dbReference>
<feature type="domain" description="ABC transporter" evidence="9">
    <location>
        <begin position="256"/>
        <end position="497"/>
    </location>
</feature>
<dbReference type="Pfam" id="PF00005">
    <property type="entry name" value="ABC_tran"/>
    <property type="match status" value="2"/>
</dbReference>
<accession>A0ABQ2D472</accession>
<dbReference type="SUPFAM" id="SSF52540">
    <property type="entry name" value="P-loop containing nucleoside triphosphate hydrolases"/>
    <property type="match status" value="2"/>
</dbReference>
<evidence type="ECO:0000256" key="5">
    <source>
        <dbReference type="ARBA" id="ARBA00022741"/>
    </source>
</evidence>
<keyword evidence="6 10" id="KW-0067">ATP-binding</keyword>
<dbReference type="CDD" id="cd03216">
    <property type="entry name" value="ABC_Carb_Monos_I"/>
    <property type="match status" value="1"/>
</dbReference>
<organism evidence="10 11">
    <name type="scientific">Deinococcus roseus</name>
    <dbReference type="NCBI Taxonomy" id="392414"/>
    <lineage>
        <taxon>Bacteria</taxon>
        <taxon>Thermotogati</taxon>
        <taxon>Deinococcota</taxon>
        <taxon>Deinococci</taxon>
        <taxon>Deinococcales</taxon>
        <taxon>Deinococcaceae</taxon>
        <taxon>Deinococcus</taxon>
    </lineage>
</organism>
<keyword evidence="1" id="KW-0813">Transport</keyword>
<comment type="caution">
    <text evidence="10">The sequence shown here is derived from an EMBL/GenBank/DDBJ whole genome shotgun (WGS) entry which is preliminary data.</text>
</comment>
<dbReference type="EMBL" id="BMOD01000012">
    <property type="protein sequence ID" value="GGJ42519.1"/>
    <property type="molecule type" value="Genomic_DNA"/>
</dbReference>
<keyword evidence="3" id="KW-0762">Sugar transport</keyword>
<keyword evidence="5" id="KW-0547">Nucleotide-binding</keyword>
<sequence length="502" mass="54645">MIPYLSVQDIGKSFGATRANHRVSFTVGLGEVVALVGENGAGKSTLVKMLTGIYQPDSGKIQAEGHTIHLSSPQDAWNAGITAIHQETVMFDELSVAENLFMGQAPVKRSFFAGGLIQWKTMLEKSRTVLQKLDAKFTPETPLKDLSVAQKHLVQIARALVQDAKIVIMDEPTAALSRAEIEDLYRIVRQLKEEGKGILLITHKFDEIFELSDRYVVLRDGEKVADGNIQDVTSDDLIRLMAGRDVGSLYPKKDVIPGEVVLEVKNLSHPTEFSGISFQLRKGEILGFYGLIGAGRSEAMQALFGLSPHARGEVKLLGKKLWAKSPADALKAGLVYVPEDRQVSGAILPMSIVHNITLPSLPRLGFFLNRRRELQLAQEYSSRLSLKAAHLDQHVSELSGGNQQKVVISKWLATQPAVIILDEPTKGIDVGAKAAVHSFMGELVEKGLSVILVSSELPEVMHLADRILVMREGKVVGEVNAKTAQAHEIVKLAAGVADGEVA</sequence>
<keyword evidence="4" id="KW-0677">Repeat</keyword>
<reference evidence="11" key="1">
    <citation type="journal article" date="2019" name="Int. J. Syst. Evol. Microbiol.">
        <title>The Global Catalogue of Microorganisms (GCM) 10K type strain sequencing project: providing services to taxonomists for standard genome sequencing and annotation.</title>
        <authorList>
            <consortium name="The Broad Institute Genomics Platform"/>
            <consortium name="The Broad Institute Genome Sequencing Center for Infectious Disease"/>
            <person name="Wu L."/>
            <person name="Ma J."/>
        </authorList>
    </citation>
    <scope>NUCLEOTIDE SEQUENCE [LARGE SCALE GENOMIC DNA]</scope>
    <source>
        <strain evidence="11">JCM 14370</strain>
    </source>
</reference>
<keyword evidence="7" id="KW-1278">Translocase</keyword>
<keyword evidence="11" id="KW-1185">Reference proteome</keyword>
<dbReference type="InterPro" id="IPR027417">
    <property type="entry name" value="P-loop_NTPase"/>
</dbReference>
<dbReference type="SMART" id="SM00382">
    <property type="entry name" value="AAA"/>
    <property type="match status" value="2"/>
</dbReference>
<keyword evidence="2" id="KW-1003">Cell membrane</keyword>
<gene>
    <name evidence="10" type="primary">rbsA</name>
    <name evidence="10" type="ORF">GCM10008938_30820</name>
</gene>
<evidence type="ECO:0000313" key="11">
    <source>
        <dbReference type="Proteomes" id="UP000632222"/>
    </source>
</evidence>
<dbReference type="RefSeq" id="WP_189003883.1">
    <property type="nucleotide sequence ID" value="NZ_BMOD01000012.1"/>
</dbReference>
<name>A0ABQ2D472_9DEIO</name>
<dbReference type="GO" id="GO:0005524">
    <property type="term" value="F:ATP binding"/>
    <property type="evidence" value="ECO:0007669"/>
    <property type="project" value="UniProtKB-KW"/>
</dbReference>